<evidence type="ECO:0000256" key="2">
    <source>
        <dbReference type="ARBA" id="ARBA00001946"/>
    </source>
</evidence>
<dbReference type="PRINTS" id="PR00919">
    <property type="entry name" value="THERMOPTASE"/>
</dbReference>
<keyword evidence="9" id="KW-0482">Metalloprotease</keyword>
<comment type="cofactor">
    <cofactor evidence="3">
        <name>Zn(2+)</name>
        <dbReference type="ChEBI" id="CHEBI:29105"/>
    </cofactor>
</comment>
<dbReference type="InterPro" id="IPR000787">
    <property type="entry name" value="Peptidase_M29"/>
</dbReference>
<comment type="cofactor">
    <cofactor evidence="1">
        <name>Co(2+)</name>
        <dbReference type="ChEBI" id="CHEBI:48828"/>
    </cofactor>
</comment>
<evidence type="ECO:0000256" key="4">
    <source>
        <dbReference type="ARBA" id="ARBA00008236"/>
    </source>
</evidence>
<dbReference type="GO" id="GO:0046872">
    <property type="term" value="F:metal ion binding"/>
    <property type="evidence" value="ECO:0007669"/>
    <property type="project" value="UniProtKB-KW"/>
</dbReference>
<dbReference type="GO" id="GO:0004177">
    <property type="term" value="F:aminopeptidase activity"/>
    <property type="evidence" value="ECO:0007669"/>
    <property type="project" value="UniProtKB-KW"/>
</dbReference>
<evidence type="ECO:0000256" key="8">
    <source>
        <dbReference type="ARBA" id="ARBA00022801"/>
    </source>
</evidence>
<evidence type="ECO:0000256" key="3">
    <source>
        <dbReference type="ARBA" id="ARBA00001947"/>
    </source>
</evidence>
<keyword evidence="8" id="KW-0378">Hydrolase</keyword>
<dbReference type="Pfam" id="PF02073">
    <property type="entry name" value="Peptidase_M29"/>
    <property type="match status" value="1"/>
</dbReference>
<dbReference type="PANTHER" id="PTHR34448">
    <property type="entry name" value="AMINOPEPTIDASE"/>
    <property type="match status" value="1"/>
</dbReference>
<keyword evidence="6" id="KW-0645">Protease</keyword>
<proteinExistence type="inferred from homology"/>
<dbReference type="SUPFAM" id="SSF144052">
    <property type="entry name" value="Thermophilic metalloprotease-like"/>
    <property type="match status" value="1"/>
</dbReference>
<dbReference type="GO" id="GO:0006508">
    <property type="term" value="P:proteolysis"/>
    <property type="evidence" value="ECO:0007669"/>
    <property type="project" value="UniProtKB-KW"/>
</dbReference>
<dbReference type="InterPro" id="IPR052170">
    <property type="entry name" value="M29_Exopeptidase"/>
</dbReference>
<evidence type="ECO:0000256" key="5">
    <source>
        <dbReference type="ARBA" id="ARBA00022438"/>
    </source>
</evidence>
<dbReference type="PANTHER" id="PTHR34448:SF3">
    <property type="entry name" value="AMINOPEPTIDASE AMPS"/>
    <property type="match status" value="1"/>
</dbReference>
<evidence type="ECO:0000256" key="1">
    <source>
        <dbReference type="ARBA" id="ARBA00001941"/>
    </source>
</evidence>
<keyword evidence="5" id="KW-0031">Aminopeptidase</keyword>
<name>A0A6J6NRU8_9ZZZZ</name>
<evidence type="ECO:0000256" key="7">
    <source>
        <dbReference type="ARBA" id="ARBA00022723"/>
    </source>
</evidence>
<dbReference type="EMBL" id="CAEZXP010000001">
    <property type="protein sequence ID" value="CAB4689107.1"/>
    <property type="molecule type" value="Genomic_DNA"/>
</dbReference>
<dbReference type="AlphaFoldDB" id="A0A6J6NRU8"/>
<reference evidence="10" key="1">
    <citation type="submission" date="2020-05" db="EMBL/GenBank/DDBJ databases">
        <authorList>
            <person name="Chiriac C."/>
            <person name="Salcher M."/>
            <person name="Ghai R."/>
            <person name="Kavagutti S V."/>
        </authorList>
    </citation>
    <scope>NUCLEOTIDE SEQUENCE</scope>
</reference>
<dbReference type="InterPro" id="IPR035097">
    <property type="entry name" value="M29_N-terminal"/>
</dbReference>
<comment type="cofactor">
    <cofactor evidence="2">
        <name>Mg(2+)</name>
        <dbReference type="ChEBI" id="CHEBI:18420"/>
    </cofactor>
</comment>
<organism evidence="10">
    <name type="scientific">freshwater metagenome</name>
    <dbReference type="NCBI Taxonomy" id="449393"/>
    <lineage>
        <taxon>unclassified sequences</taxon>
        <taxon>metagenomes</taxon>
        <taxon>ecological metagenomes</taxon>
    </lineage>
</organism>
<keyword evidence="7" id="KW-0479">Metal-binding</keyword>
<evidence type="ECO:0000256" key="6">
    <source>
        <dbReference type="ARBA" id="ARBA00022670"/>
    </source>
</evidence>
<gene>
    <name evidence="10" type="ORF">UFOPK2399_00570</name>
</gene>
<comment type="similarity">
    <text evidence="4">Belongs to the peptidase M29 family.</text>
</comment>
<evidence type="ECO:0000313" key="10">
    <source>
        <dbReference type="EMBL" id="CAB4689107.1"/>
    </source>
</evidence>
<dbReference type="Gene3D" id="3.40.1830.10">
    <property type="entry name" value="Thermophilic metalloprotease (M29)"/>
    <property type="match status" value="1"/>
</dbReference>
<evidence type="ECO:0000256" key="9">
    <source>
        <dbReference type="ARBA" id="ARBA00023049"/>
    </source>
</evidence>
<dbReference type="GO" id="GO:0008237">
    <property type="term" value="F:metallopeptidase activity"/>
    <property type="evidence" value="ECO:0007669"/>
    <property type="project" value="UniProtKB-KW"/>
</dbReference>
<protein>
    <submittedName>
        <fullName evidence="10">Unannotated protein</fullName>
    </submittedName>
</protein>
<accession>A0A6J6NRU8</accession>
<sequence length="398" mass="42875">MDSRFHALAELCVNATAVQPGQVLAIGAYTGQEELARAVADVAYAAGALYVDVLYFDPFVKRSRITHADPSTLDFVPSWLPARLEALAERGDARVGFAGIVAPNALAGLDPALSGRDQLPWLKEASRVVSERLTNWNIVPCPHPEWAKVVFPDIPADAAYEKLWEQLWHILRLDEPDPAAAWAARSDQLKASAAALNERRFDALHFKDDGTDLTVGLLPSGTFGGGAFTNVNGIVHLPNVPTEEVFTSPDPERTEGFVTSTKPLVFRDGTIVEGLKVRFEGGRAVDITADVNGEGLRSKTELDEGAARLGEVAIVDGQGRIGPLGTVFYDTLLDENAASHIALGGGFSFAADDQADRDRINKSGIHIDFMIGSPEMEIDGITKNGERVPVLRSGAWQL</sequence>